<feature type="compositionally biased region" description="Basic and acidic residues" evidence="1">
    <location>
        <begin position="13"/>
        <end position="25"/>
    </location>
</feature>
<name>A0A4Y2E3W0_ARAVE</name>
<reference evidence="2 3" key="1">
    <citation type="journal article" date="2019" name="Sci. Rep.">
        <title>Orb-weaving spider Araneus ventricosus genome elucidates the spidroin gene catalogue.</title>
        <authorList>
            <person name="Kono N."/>
            <person name="Nakamura H."/>
            <person name="Ohtoshi R."/>
            <person name="Moran D.A.P."/>
            <person name="Shinohara A."/>
            <person name="Yoshida Y."/>
            <person name="Fujiwara M."/>
            <person name="Mori M."/>
            <person name="Tomita M."/>
            <person name="Arakawa K."/>
        </authorList>
    </citation>
    <scope>NUCLEOTIDE SEQUENCE [LARGE SCALE GENOMIC DNA]</scope>
</reference>
<sequence>MENKIKRKHEKTNKKGEKFSSHHDGENFRLSVKDNILQVVRLTACTIRTWFGIGVRRVRCPTDVIWISAKGDRPPECRRRCFWDTFGPSAIRHISQKQPAPILRTAFIHQSGS</sequence>
<protein>
    <submittedName>
        <fullName evidence="2">Uncharacterized protein</fullName>
    </submittedName>
</protein>
<evidence type="ECO:0000313" key="2">
    <source>
        <dbReference type="EMBL" id="GBM23863.1"/>
    </source>
</evidence>
<organism evidence="2 3">
    <name type="scientific">Araneus ventricosus</name>
    <name type="common">Orbweaver spider</name>
    <name type="synonym">Epeira ventricosa</name>
    <dbReference type="NCBI Taxonomy" id="182803"/>
    <lineage>
        <taxon>Eukaryota</taxon>
        <taxon>Metazoa</taxon>
        <taxon>Ecdysozoa</taxon>
        <taxon>Arthropoda</taxon>
        <taxon>Chelicerata</taxon>
        <taxon>Arachnida</taxon>
        <taxon>Araneae</taxon>
        <taxon>Araneomorphae</taxon>
        <taxon>Entelegynae</taxon>
        <taxon>Araneoidea</taxon>
        <taxon>Araneidae</taxon>
        <taxon>Araneus</taxon>
    </lineage>
</organism>
<feature type="compositionally biased region" description="Basic residues" evidence="1">
    <location>
        <begin position="1"/>
        <end position="12"/>
    </location>
</feature>
<evidence type="ECO:0000256" key="1">
    <source>
        <dbReference type="SAM" id="MobiDB-lite"/>
    </source>
</evidence>
<gene>
    <name evidence="2" type="ORF">AVEN_208502_1</name>
</gene>
<accession>A0A4Y2E3W0</accession>
<proteinExistence type="predicted"/>
<dbReference type="EMBL" id="BGPR01000505">
    <property type="protein sequence ID" value="GBM23863.1"/>
    <property type="molecule type" value="Genomic_DNA"/>
</dbReference>
<dbReference type="Proteomes" id="UP000499080">
    <property type="component" value="Unassembled WGS sequence"/>
</dbReference>
<dbReference type="AlphaFoldDB" id="A0A4Y2E3W0"/>
<evidence type="ECO:0000313" key="3">
    <source>
        <dbReference type="Proteomes" id="UP000499080"/>
    </source>
</evidence>
<comment type="caution">
    <text evidence="2">The sequence shown here is derived from an EMBL/GenBank/DDBJ whole genome shotgun (WGS) entry which is preliminary data.</text>
</comment>
<feature type="region of interest" description="Disordered" evidence="1">
    <location>
        <begin position="1"/>
        <end position="25"/>
    </location>
</feature>
<keyword evidence="3" id="KW-1185">Reference proteome</keyword>